<evidence type="ECO:0000313" key="2">
    <source>
        <dbReference type="Proteomes" id="UP000299102"/>
    </source>
</evidence>
<organism evidence="1 2">
    <name type="scientific">Eumeta variegata</name>
    <name type="common">Bagworm moth</name>
    <name type="synonym">Eumeta japonica</name>
    <dbReference type="NCBI Taxonomy" id="151549"/>
    <lineage>
        <taxon>Eukaryota</taxon>
        <taxon>Metazoa</taxon>
        <taxon>Ecdysozoa</taxon>
        <taxon>Arthropoda</taxon>
        <taxon>Hexapoda</taxon>
        <taxon>Insecta</taxon>
        <taxon>Pterygota</taxon>
        <taxon>Neoptera</taxon>
        <taxon>Endopterygota</taxon>
        <taxon>Lepidoptera</taxon>
        <taxon>Glossata</taxon>
        <taxon>Ditrysia</taxon>
        <taxon>Tineoidea</taxon>
        <taxon>Psychidae</taxon>
        <taxon>Oiketicinae</taxon>
        <taxon>Eumeta</taxon>
    </lineage>
</organism>
<protein>
    <submittedName>
        <fullName evidence="1">Uncharacterized protein</fullName>
    </submittedName>
</protein>
<dbReference type="AlphaFoldDB" id="A0A4C1UI28"/>
<evidence type="ECO:0000313" key="1">
    <source>
        <dbReference type="EMBL" id="GBP26121.1"/>
    </source>
</evidence>
<proteinExistence type="predicted"/>
<sequence length="151" mass="17071">MDTSDLGVASALPADYERIEYPMEDEWTTETPTHWTRHLYINDFSKIMTLQTIKRRYVPLELFDQNRDLDRDRIETGGGSGAVSRVKTGVESQLMARLVDITDIGINSPMRAEPPDLRRGAHCPARPVGHNARGSQRPGVTHGLRLAIYHF</sequence>
<accession>A0A4C1UI28</accession>
<dbReference type="Proteomes" id="UP000299102">
    <property type="component" value="Unassembled WGS sequence"/>
</dbReference>
<name>A0A4C1UI28_EUMVA</name>
<gene>
    <name evidence="1" type="ORF">EVAR_15135_1</name>
</gene>
<comment type="caution">
    <text evidence="1">The sequence shown here is derived from an EMBL/GenBank/DDBJ whole genome shotgun (WGS) entry which is preliminary data.</text>
</comment>
<reference evidence="1 2" key="1">
    <citation type="journal article" date="2019" name="Commun. Biol.">
        <title>The bagworm genome reveals a unique fibroin gene that provides high tensile strength.</title>
        <authorList>
            <person name="Kono N."/>
            <person name="Nakamura H."/>
            <person name="Ohtoshi R."/>
            <person name="Tomita M."/>
            <person name="Numata K."/>
            <person name="Arakawa K."/>
        </authorList>
    </citation>
    <scope>NUCLEOTIDE SEQUENCE [LARGE SCALE GENOMIC DNA]</scope>
</reference>
<keyword evidence="2" id="KW-1185">Reference proteome</keyword>
<dbReference type="EMBL" id="BGZK01000176">
    <property type="protein sequence ID" value="GBP26121.1"/>
    <property type="molecule type" value="Genomic_DNA"/>
</dbReference>